<dbReference type="HOGENOM" id="CLU_2636370_0_0_11"/>
<geneLocation type="plasmid" evidence="3">
    <name>SCP1</name>
</geneLocation>
<dbReference type="RefSeq" id="WP_011039324.1">
    <property type="nucleotide sequence ID" value="NC_003903.1"/>
</dbReference>
<dbReference type="KEGG" id="sco:SCP1.332"/>
<evidence type="ECO:0000313" key="2">
    <source>
        <dbReference type="EMBL" id="CAC36857.1"/>
    </source>
</evidence>
<dbReference type="STRING" id="100226.gene:17765528"/>
<organism evidence="2 3">
    <name type="scientific">Streptomyces coelicolor (strain ATCC BAA-471 / A3(2) / M145)</name>
    <dbReference type="NCBI Taxonomy" id="100226"/>
    <lineage>
        <taxon>Bacteria</taxon>
        <taxon>Bacillati</taxon>
        <taxon>Actinomycetota</taxon>
        <taxon>Actinomycetes</taxon>
        <taxon>Kitasatosporales</taxon>
        <taxon>Streptomycetaceae</taxon>
        <taxon>Streptomyces</taxon>
        <taxon>Streptomyces albidoflavus group</taxon>
    </lineage>
</organism>
<sequence>MADVTYRGYGVIGTGHWGNPLDRIVDLANLALKFGEATLRIRTEHDNGVTITFQTLKFSPAGVEAVEASSVLEPLPF</sequence>
<reference evidence="2" key="6">
    <citation type="submission" date="2015-02" db="EMBL/GenBank/DDBJ databases">
        <title>.</title>
        <authorList>
            <person name="Brown S.P."/>
            <person name="Murphy L.D."/>
            <person name="Harris D."/>
        </authorList>
    </citation>
    <scope>NUCLEOTIDE SEQUENCE</scope>
    <source>
        <strain evidence="2">A3</strain>
        <plasmid evidence="3">SCP1</plasmid>
    </source>
</reference>
<dbReference type="KEGG" id="sco:SCP1.22c"/>
<reference evidence="2" key="1">
    <citation type="journal article" date="1998" name="J. Bacteriol.">
        <title>Cloning and physical mapping of the EcoRI fragments of the giant linear plasmid SCP1.</title>
        <authorList>
            <person name="Redenbach M."/>
            <person name="Ikeda K."/>
            <person name="Yamasaki M."/>
            <person name="Kinashi H."/>
        </authorList>
    </citation>
    <scope>NUCLEOTIDE SEQUENCE</scope>
    <source>
        <strain evidence="2">A3</strain>
        <plasmid evidence="3">SCP1</plasmid>
    </source>
</reference>
<reference evidence="2" key="2">
    <citation type="submission" date="2001-02" db="EMBL/GenBank/DDBJ databases">
        <authorList>
            <person name="Bentley S.D."/>
            <person name="Parkhill J."/>
            <person name="Barrell B.G."/>
            <person name="Rajandream M.A."/>
        </authorList>
    </citation>
    <scope>NUCLEOTIDE SEQUENCE</scope>
    <source>
        <strain evidence="2">A3</strain>
        <plasmid evidence="3">SCP1</plasmid>
    </source>
</reference>
<dbReference type="AlphaFoldDB" id="Q99QQ0"/>
<dbReference type="InParanoid" id="Q99QQ0"/>
<reference evidence="2" key="5">
    <citation type="journal article" date="2009" name="Mol. Microbiol.">
        <title>Extracellular signalling, translational control, two repressors and an activator all contribute to the regulation of methylenomycin production in Streptomyces coelicolor.</title>
        <authorList>
            <person name="O'Rourke S."/>
            <person name="Wietzorrek A."/>
            <person name="Fowler K."/>
            <person name="Corre C."/>
            <person name="Challis G.L."/>
            <person name="Chater K.F."/>
        </authorList>
    </citation>
    <scope>NUCLEOTIDE SEQUENCE</scope>
    <source>
        <strain evidence="2">A3</strain>
        <plasmid evidence="3">SCP1</plasmid>
    </source>
</reference>
<gene>
    <name evidence="1" type="ordered locus">SCP1.22c</name>
    <name evidence="2" type="ordered locus">SCP1.332</name>
</gene>
<dbReference type="Proteomes" id="UP000001973">
    <property type="component" value="Plasmid SCP1"/>
</dbReference>
<dbReference type="EMBL" id="AL589148">
    <property type="protein sequence ID" value="CAC36857.1"/>
    <property type="molecule type" value="Genomic_DNA"/>
</dbReference>
<proteinExistence type="predicted"/>
<evidence type="ECO:0000313" key="1">
    <source>
        <dbReference type="EMBL" id="CAC36544.1"/>
    </source>
</evidence>
<dbReference type="EMBL" id="AL589148">
    <property type="protein sequence ID" value="CAC36544.1"/>
    <property type="molecule type" value="Genomic_DNA"/>
</dbReference>
<reference evidence="3" key="3">
    <citation type="journal article" date="2002" name="Nature">
        <title>Complete genome sequence of the model actinomycete Streptomyces coelicolor A3(2).</title>
        <authorList>
            <person name="Bentley S.D."/>
            <person name="Chater K.F."/>
            <person name="Cerdeno-Tarraga A.M."/>
            <person name="Challis G.L."/>
            <person name="Thomson N.R."/>
            <person name="James K.D."/>
            <person name="Harris D.E."/>
            <person name="Quail M.A."/>
            <person name="Kieser H."/>
            <person name="Harper D."/>
            <person name="Bateman A."/>
            <person name="Brown S."/>
            <person name="Chandra G."/>
            <person name="Chen C.W."/>
            <person name="Collins M."/>
            <person name="Cronin A."/>
            <person name="Fraser A."/>
            <person name="Goble A."/>
            <person name="Hidalgo J."/>
            <person name="Hornsby T."/>
            <person name="Howarth S."/>
            <person name="Huang C.H."/>
            <person name="Kieser T."/>
            <person name="Larke L."/>
            <person name="Murphy L."/>
            <person name="Oliver K."/>
            <person name="O'Neil S."/>
            <person name="Rabbinowitsch E."/>
            <person name="Rajandream M.A."/>
            <person name="Rutherford K."/>
            <person name="Rutter S."/>
            <person name="Seeger K."/>
            <person name="Saunders D."/>
            <person name="Sharp S."/>
            <person name="Squares R."/>
            <person name="Squares S."/>
            <person name="Taylor K."/>
            <person name="Warren T."/>
            <person name="Wietzorrek A."/>
            <person name="Woodward J."/>
            <person name="Barrell B.G."/>
            <person name="Parkhill J."/>
            <person name="Hopwood D.A."/>
        </authorList>
    </citation>
    <scope>NUCLEOTIDE SEQUENCE [LARGE SCALE GENOMIC DNA]</scope>
    <source>
        <strain evidence="3">ATCC BAA-471 / A3(2) / M145</strain>
        <plasmid evidence="3">SCP1</plasmid>
    </source>
</reference>
<protein>
    <submittedName>
        <fullName evidence="2">Uncharacterized protein</fullName>
    </submittedName>
</protein>
<keyword evidence="3" id="KW-1185">Reference proteome</keyword>
<reference evidence="2" key="4">
    <citation type="journal article" date="2008" name="Proc. Natl. Acad. Sci. U.S.A.">
        <title>2-Alkyl-4-hydroxymethylfuran-3-carboxylic acids, antibiotic production inducers discovered by Streptomyces coelicolor genome mining.</title>
        <authorList>
            <person name="Corre C."/>
            <person name="Song L."/>
            <person name="O'Rourke S."/>
            <person name="Chater K.F."/>
            <person name="Challis G.L."/>
        </authorList>
    </citation>
    <scope>NUCLEOTIDE SEQUENCE</scope>
    <source>
        <strain evidence="2">A3</strain>
        <plasmid evidence="3">SCP1</plasmid>
    </source>
</reference>
<accession>Q99QQ0</accession>
<evidence type="ECO:0000313" key="3">
    <source>
        <dbReference type="Proteomes" id="UP000001973"/>
    </source>
</evidence>
<dbReference type="PATRIC" id="fig|100226.15.peg.7968"/>
<name>Q99QQ0_STRCO</name>